<keyword evidence="1 2" id="KW-0443">Lipid metabolism</keyword>
<proteinExistence type="predicted"/>
<name>A0A6G1ZH96_9BACT</name>
<dbReference type="SUPFAM" id="SSF52151">
    <property type="entry name" value="FabD/lysophospholipase-like"/>
    <property type="match status" value="1"/>
</dbReference>
<dbReference type="InterPro" id="IPR002641">
    <property type="entry name" value="PNPLA_dom"/>
</dbReference>
<feature type="short sequence motif" description="DGA/G" evidence="2">
    <location>
        <begin position="184"/>
        <end position="186"/>
    </location>
</feature>
<dbReference type="InterPro" id="IPR047156">
    <property type="entry name" value="Teg/CotR/CapV-like"/>
</dbReference>
<feature type="short sequence motif" description="GXGXXG" evidence="2">
    <location>
        <begin position="14"/>
        <end position="19"/>
    </location>
</feature>
<dbReference type="CDD" id="cd07199">
    <property type="entry name" value="Pat17_PNPLA8_PNPLA9_like"/>
    <property type="match status" value="1"/>
</dbReference>
<protein>
    <submittedName>
        <fullName evidence="4">Patatin</fullName>
    </submittedName>
</protein>
<keyword evidence="2" id="KW-0442">Lipid degradation</keyword>
<dbReference type="EMBL" id="WKLP01000028">
    <property type="protein sequence ID" value="MRY13250.1"/>
    <property type="molecule type" value="Genomic_DNA"/>
</dbReference>
<reference evidence="4" key="1">
    <citation type="journal article" date="2019" name="Nat. Med.">
        <title>A library of human gut bacterial isolates paired with longitudinal multiomics data enables mechanistic microbiome research.</title>
        <authorList>
            <person name="Poyet M."/>
            <person name="Groussin M."/>
            <person name="Gibbons S.M."/>
            <person name="Avila-Pacheco J."/>
            <person name="Jiang X."/>
            <person name="Kearney S.M."/>
            <person name="Perrotta A.R."/>
            <person name="Berdy B."/>
            <person name="Zhao S."/>
            <person name="Lieberman T.D."/>
            <person name="Swanson P.K."/>
            <person name="Smith M."/>
            <person name="Roesemann S."/>
            <person name="Alexander J.E."/>
            <person name="Rich S.A."/>
            <person name="Livny J."/>
            <person name="Vlamakis H."/>
            <person name="Clish C."/>
            <person name="Bullock K."/>
            <person name="Deik A."/>
            <person name="Scott J."/>
            <person name="Pierce K.A."/>
            <person name="Xavier R.J."/>
            <person name="Alm E.J."/>
        </authorList>
    </citation>
    <scope>NUCLEOTIDE SEQUENCE</scope>
    <source>
        <strain evidence="4">BIOML-A4</strain>
    </source>
</reference>
<dbReference type="Pfam" id="PF01734">
    <property type="entry name" value="Patatin"/>
    <property type="match status" value="1"/>
</dbReference>
<evidence type="ECO:0000259" key="3">
    <source>
        <dbReference type="PROSITE" id="PS51635"/>
    </source>
</evidence>
<feature type="domain" description="PNPLA" evidence="3">
    <location>
        <begin position="10"/>
        <end position="197"/>
    </location>
</feature>
<sequence length="337" mass="37709">MAELKKFKILCIDGGGIKGLYSAQLLAKFEDVFRTNLSDHFDLICGTSTGGIIALGASLKIPMSKVVGFYEQKGSQIFTQWIKWGGIGKCLLSIWQALFFNKYASGPLRKALEEVFGARTLGESHNLLCIPAYNITTGNPRIFKKDYDTLDQDDQKSYVDVALATSAAPTYFPVKEINNMCYVDGGLFANNPILVGLTEYFCKWAHTGIFDGVEILSISSCEKNNGESPKFKHRSFLRWKDTLFDSYSNGQSKCVDFFLQQLKKSGMLNCTLDIVRVVNSPLSGEQEKLVQLDNASRKSMKLLKAIALHTAVNYKEKAEVRKFFEESKTINPNEYGK</sequence>
<dbReference type="RefSeq" id="WP_007655414.1">
    <property type="nucleotide sequence ID" value="NZ_CAJSYT010000013.1"/>
</dbReference>
<comment type="caution">
    <text evidence="4">The sequence shown here is derived from an EMBL/GenBank/DDBJ whole genome shotgun (WGS) entry which is preliminary data.</text>
</comment>
<feature type="active site" description="Nucleophile" evidence="2">
    <location>
        <position position="48"/>
    </location>
</feature>
<feature type="short sequence motif" description="GXSXG" evidence="2">
    <location>
        <begin position="46"/>
        <end position="50"/>
    </location>
</feature>
<organism evidence="4">
    <name type="scientific">Parabacteroides goldsteinii</name>
    <dbReference type="NCBI Taxonomy" id="328812"/>
    <lineage>
        <taxon>Bacteria</taxon>
        <taxon>Pseudomonadati</taxon>
        <taxon>Bacteroidota</taxon>
        <taxon>Bacteroidia</taxon>
        <taxon>Bacteroidales</taxon>
        <taxon>Tannerellaceae</taxon>
        <taxon>Parabacteroides</taxon>
    </lineage>
</organism>
<gene>
    <name evidence="4" type="ORF">GKE01_17545</name>
</gene>
<feature type="active site" description="Proton acceptor" evidence="2">
    <location>
        <position position="184"/>
    </location>
</feature>
<dbReference type="PANTHER" id="PTHR24138">
    <property type="entry name" value="INTRACELLLAR PHOSPHOLIPASE A FAMILY"/>
    <property type="match status" value="1"/>
</dbReference>
<keyword evidence="2" id="KW-0378">Hydrolase</keyword>
<evidence type="ECO:0000256" key="1">
    <source>
        <dbReference type="ARBA" id="ARBA00023098"/>
    </source>
</evidence>
<dbReference type="PANTHER" id="PTHR24138:SF12">
    <property type="entry name" value="PATATIN FAMILY PROTEIN"/>
    <property type="match status" value="1"/>
</dbReference>
<accession>A0A6G1ZH96</accession>
<dbReference type="GO" id="GO:0016787">
    <property type="term" value="F:hydrolase activity"/>
    <property type="evidence" value="ECO:0007669"/>
    <property type="project" value="UniProtKB-UniRule"/>
</dbReference>
<dbReference type="InterPro" id="IPR016035">
    <property type="entry name" value="Acyl_Trfase/lysoPLipase"/>
</dbReference>
<evidence type="ECO:0000256" key="2">
    <source>
        <dbReference type="PROSITE-ProRule" id="PRU01161"/>
    </source>
</evidence>
<dbReference type="AlphaFoldDB" id="A0A6G1ZH96"/>
<dbReference type="PROSITE" id="PS51635">
    <property type="entry name" value="PNPLA"/>
    <property type="match status" value="1"/>
</dbReference>
<dbReference type="Gene3D" id="3.40.1090.10">
    <property type="entry name" value="Cytosolic phospholipase A2 catalytic domain"/>
    <property type="match status" value="1"/>
</dbReference>
<dbReference type="GO" id="GO:0016042">
    <property type="term" value="P:lipid catabolic process"/>
    <property type="evidence" value="ECO:0007669"/>
    <property type="project" value="UniProtKB-UniRule"/>
</dbReference>
<dbReference type="NCBIfam" id="NF041079">
    <property type="entry name" value="CBASS_lipase"/>
    <property type="match status" value="1"/>
</dbReference>
<evidence type="ECO:0000313" key="4">
    <source>
        <dbReference type="EMBL" id="MRY13250.1"/>
    </source>
</evidence>